<dbReference type="EMBL" id="BMNB01000015">
    <property type="protein sequence ID" value="GGM47284.1"/>
    <property type="molecule type" value="Genomic_DNA"/>
</dbReference>
<accession>A0A917U215</accession>
<dbReference type="InterPro" id="IPR008792">
    <property type="entry name" value="PQQD"/>
</dbReference>
<dbReference type="InterPro" id="IPR041881">
    <property type="entry name" value="PqqD_sf"/>
</dbReference>
<dbReference type="AlphaFoldDB" id="A0A917U215"/>
<keyword evidence="2" id="KW-1185">Reference proteome</keyword>
<evidence type="ECO:0000313" key="1">
    <source>
        <dbReference type="EMBL" id="GGM47284.1"/>
    </source>
</evidence>
<dbReference type="Gene3D" id="1.10.10.1150">
    <property type="entry name" value="Coenzyme PQQ synthesis protein D (PqqD)"/>
    <property type="match status" value="1"/>
</dbReference>
<comment type="caution">
    <text evidence="1">The sequence shown here is derived from an EMBL/GenBank/DDBJ whole genome shotgun (WGS) entry which is preliminary data.</text>
</comment>
<gene>
    <name evidence="1" type="ORF">GCM10011608_35030</name>
</gene>
<dbReference type="Proteomes" id="UP000608890">
    <property type="component" value="Unassembled WGS sequence"/>
</dbReference>
<reference evidence="1" key="1">
    <citation type="journal article" date="2014" name="Int. J. Syst. Evol. Microbiol.">
        <title>Complete genome sequence of Corynebacterium casei LMG S-19264T (=DSM 44701T), isolated from a smear-ripened cheese.</title>
        <authorList>
            <consortium name="US DOE Joint Genome Institute (JGI-PGF)"/>
            <person name="Walter F."/>
            <person name="Albersmeier A."/>
            <person name="Kalinowski J."/>
            <person name="Ruckert C."/>
        </authorList>
    </citation>
    <scope>NUCLEOTIDE SEQUENCE</scope>
    <source>
        <strain evidence="1">CGMCC 4.7312</strain>
    </source>
</reference>
<evidence type="ECO:0000313" key="2">
    <source>
        <dbReference type="Proteomes" id="UP000608890"/>
    </source>
</evidence>
<evidence type="ECO:0008006" key="3">
    <source>
        <dbReference type="Google" id="ProtNLM"/>
    </source>
</evidence>
<name>A0A917U215_9ACTN</name>
<protein>
    <recommendedName>
        <fullName evidence="3">PqqD family protein</fullName>
    </recommendedName>
</protein>
<dbReference type="RefSeq" id="WP_189045611.1">
    <property type="nucleotide sequence ID" value="NZ_BMNB01000015.1"/>
</dbReference>
<sequence length="87" mass="10086">MIRLKQGLSIVEVEDGKVLLDTRRGVYWHLNGTAITMLEELERGRDFDDLMKEIATTVGVDEQQIRNDHLALIEELREAKIVDRIRP</sequence>
<organism evidence="1 2">
    <name type="scientific">Micromonospora sonchi</name>
    <dbReference type="NCBI Taxonomy" id="1763543"/>
    <lineage>
        <taxon>Bacteria</taxon>
        <taxon>Bacillati</taxon>
        <taxon>Actinomycetota</taxon>
        <taxon>Actinomycetes</taxon>
        <taxon>Micromonosporales</taxon>
        <taxon>Micromonosporaceae</taxon>
        <taxon>Micromonospora</taxon>
    </lineage>
</organism>
<reference evidence="1" key="2">
    <citation type="submission" date="2020-09" db="EMBL/GenBank/DDBJ databases">
        <authorList>
            <person name="Sun Q."/>
            <person name="Zhou Y."/>
        </authorList>
    </citation>
    <scope>NUCLEOTIDE SEQUENCE</scope>
    <source>
        <strain evidence="1">CGMCC 4.7312</strain>
    </source>
</reference>
<dbReference type="Pfam" id="PF05402">
    <property type="entry name" value="PqqD"/>
    <property type="match status" value="1"/>
</dbReference>
<proteinExistence type="predicted"/>
<dbReference type="NCBIfam" id="NF033530">
    <property type="entry name" value="lasso_PqqD_Strm"/>
    <property type="match status" value="1"/>
</dbReference>